<comment type="similarity">
    <text evidence="3">Belongs to the ZIP transporter (TC 2.A.5) family.</text>
</comment>
<evidence type="ECO:0000256" key="2">
    <source>
        <dbReference type="ARBA" id="ARBA00004424"/>
    </source>
</evidence>
<keyword evidence="8" id="KW-0732">Signal</keyword>
<evidence type="ECO:0000256" key="12">
    <source>
        <dbReference type="ARBA" id="ARBA00022906"/>
    </source>
</evidence>
<reference evidence="25" key="8">
    <citation type="journal article" date="2005" name="Science">
        <title>Antisense Transcription in the Mammalian Transcriptome.</title>
        <authorList>
            <consortium name="RIKEN Genome Exploration Research Group and Genome Science Group (Genome Network Project Core Group) and the FANTOM Consortium"/>
        </authorList>
    </citation>
    <scope>NUCLEOTIDE SEQUENCE</scope>
    <source>
        <strain evidence="25">NOD</strain>
    </source>
</reference>
<reference evidence="25" key="7">
    <citation type="journal article" date="2005" name="Science">
        <title>The Transcriptional Landscape of the Mammalian Genome.</title>
        <authorList>
            <consortium name="The FANTOM Consortium"/>
            <consortium name="Riken Genome Exploration Research Group and Genome Science Group (Genome Network Project Core Group)"/>
        </authorList>
    </citation>
    <scope>NUCLEOTIDE SEQUENCE</scope>
    <source>
        <strain evidence="25">NOD</strain>
    </source>
</reference>
<evidence type="ECO:0000256" key="15">
    <source>
        <dbReference type="ARBA" id="ARBA00023136"/>
    </source>
</evidence>
<evidence type="ECO:0000256" key="4">
    <source>
        <dbReference type="ARBA" id="ARBA00022448"/>
    </source>
</evidence>
<keyword evidence="13 22" id="KW-1133">Transmembrane helix</keyword>
<dbReference type="Pfam" id="PF02535">
    <property type="entry name" value="Zip"/>
    <property type="match status" value="1"/>
</dbReference>
<dbReference type="Pfam" id="PF21116">
    <property type="entry name" value="EF-hand_Zip"/>
    <property type="match status" value="2"/>
</dbReference>
<name>Q3U263_MOUSE</name>
<dbReference type="InterPro" id="IPR049406">
    <property type="entry name" value="ZIP4_12_EF-hand"/>
</dbReference>
<dbReference type="GO" id="GO:0046872">
    <property type="term" value="F:metal ion binding"/>
    <property type="evidence" value="ECO:0007669"/>
    <property type="project" value="UniProtKB-KW"/>
</dbReference>
<dbReference type="SwissPalm" id="Q3U263"/>
<evidence type="ECO:0000256" key="21">
    <source>
        <dbReference type="SAM" id="MobiDB-lite"/>
    </source>
</evidence>
<evidence type="ECO:0000256" key="11">
    <source>
        <dbReference type="ARBA" id="ARBA00022843"/>
    </source>
</evidence>
<dbReference type="GO" id="GO:0055038">
    <property type="term" value="C:recycling endosome membrane"/>
    <property type="evidence" value="ECO:0007669"/>
    <property type="project" value="UniProtKB-SubCell"/>
</dbReference>
<gene>
    <name evidence="26" type="primary">Slc39a4</name>
</gene>
<evidence type="ECO:0000256" key="6">
    <source>
        <dbReference type="ARBA" id="ARBA00022692"/>
    </source>
</evidence>
<evidence type="ECO:0000256" key="5">
    <source>
        <dbReference type="ARBA" id="ARBA00022475"/>
    </source>
</evidence>
<evidence type="ECO:0000256" key="3">
    <source>
        <dbReference type="ARBA" id="ARBA00006939"/>
    </source>
</evidence>
<reference evidence="25" key="6">
    <citation type="submission" date="2004-03" db="EMBL/GenBank/DDBJ databases">
        <authorList>
            <person name="Arakawa T."/>
            <person name="Carninci P."/>
            <person name="Fukuda S."/>
            <person name="Hashizume W."/>
            <person name="Hayashida K."/>
            <person name="Hori F."/>
            <person name="Iida J."/>
            <person name="Imamura K."/>
            <person name="Imotani K."/>
            <person name="Itoh M."/>
            <person name="Kanagawa S."/>
            <person name="Kawai J."/>
            <person name="Kojima M."/>
            <person name="Konno H."/>
            <person name="Murata M."/>
            <person name="Nakamura M."/>
            <person name="Ninomiya N."/>
            <person name="Nishiyori H."/>
            <person name="Nomura K."/>
            <person name="Ohno M."/>
            <person name="Sakazume N."/>
            <person name="Sano H."/>
            <person name="Sasaki D."/>
            <person name="Shibata K."/>
            <person name="Shiraki T."/>
            <person name="Tagami M."/>
            <person name="Tagami Y."/>
            <person name="Waki K."/>
            <person name="Watahiki A."/>
            <person name="Muramatsu M."/>
            <person name="Hayashizaki Y."/>
        </authorList>
    </citation>
    <scope>NUCLEOTIDE SEQUENCE</scope>
    <source>
        <strain evidence="25">NOD</strain>
    </source>
</reference>
<reference evidence="25" key="4">
    <citation type="journal article" date="2001" name="Nature">
        <title>Functional annotation of a full-length mouse cDNA collection.</title>
        <authorList>
            <consortium name="The RIKEN Genome Exploration Research Group Phase II Team and the FANTOM Consortium"/>
        </authorList>
    </citation>
    <scope>NUCLEOTIDE SEQUENCE</scope>
    <source>
        <strain evidence="25">NOD</strain>
    </source>
</reference>
<evidence type="ECO:0000313" key="26">
    <source>
        <dbReference type="MGI" id="MGI:1919277"/>
    </source>
</evidence>
<comment type="catalytic activity">
    <reaction evidence="16">
        <text>Zn(2+)(in) = Zn(2+)(out)</text>
        <dbReference type="Rhea" id="RHEA:29351"/>
        <dbReference type="ChEBI" id="CHEBI:29105"/>
    </reaction>
</comment>
<feature type="transmembrane region" description="Helical" evidence="22">
    <location>
        <begin position="349"/>
        <end position="370"/>
    </location>
</feature>
<sequence length="672" mass="72388">MLPKSVTQGLVLALLVGTVAVARPRNLLSLLALGQGALDRLELDGLLNTLVARVHCTDGPCEKCLSVENVLALGKPDKPQPAPESVLESRHIIYLSAAAALYLNNPEKTCKDIQAGLLASHVDDYLATLESPEAMTLGLSQLLQKIEAHAASQPTGEKTCVDLPQLLEEAEAAGVSKSAGLVLTALLDHVINGSCFQGLPSPQYFVDFVFRLHSSDPPNITLHELENLMHHLGVGGEDHSDHGDHGDHDDHSDHDDHGDHADHSHPDRKASHQDSELHTPHNSNSSVWDTLCLSAKDIMAVYGLSEEAGVSPQAWAQLTPALVQQQLSGACSPYPTIRIQDQLSQTERYLYGSLATLLICLCAVFGLLLLTCAKCSTATHYIMQTFLSLAVGALTGDALLHLIPKVLGLHTHGGEGHTHEEEVGVGGQATWRLLAVLGGFYIFFLFESFFNLLLPRDQDSEKDGPCSHGGHSHGISLQLAPSNLRQSKQTHESSRSDLVAEETPELLNPETRRLRAELRLLPYLITLGDAVHNFADGLAVGAAFSSSWKTGLATSLAVFCHELPHELGDFAALLHAGLSVKRALLLNLASALTAFAGLYVALAVGVGEEGEAWILAVATGLFLYVALCDMLPAMMNVRDQRPWLLFLLHNVGLLGGWTVLLLLSLYEDNITF</sequence>
<dbReference type="GO" id="GO:0046873">
    <property type="term" value="F:metal ion transmembrane transporter activity"/>
    <property type="evidence" value="ECO:0007669"/>
    <property type="project" value="InterPro"/>
</dbReference>
<protein>
    <recommendedName>
        <fullName evidence="17">Zinc transporter ZIP4</fullName>
    </recommendedName>
    <alternativeName>
        <fullName evidence="19">Solute carrier family 39 member 4</fullName>
    </alternativeName>
    <alternativeName>
        <fullName evidence="18">Zrt- and Irt-like protein 4</fullName>
    </alternativeName>
</protein>
<reference evidence="25" key="1">
    <citation type="journal article" date="1999" name="Methods Enzymol.">
        <title>High-efficiency full-length cDNA cloning.</title>
        <authorList>
            <person name="Carninci P."/>
            <person name="Hayashizaki Y."/>
        </authorList>
    </citation>
    <scope>NUCLEOTIDE SEQUENCE</scope>
    <source>
        <strain evidence="25">NOD</strain>
    </source>
</reference>
<keyword evidence="5" id="KW-1003">Cell membrane</keyword>
<comment type="subcellular location">
    <subcellularLocation>
        <location evidence="2">Apical cell membrane</location>
        <topology evidence="2">Multi-pass membrane protein</topology>
    </subcellularLocation>
    <subcellularLocation>
        <location evidence="1">Recycling endosome membrane</location>
        <topology evidence="1">Multi-pass membrane protein</topology>
    </subcellularLocation>
</comment>
<dbReference type="AlphaFoldDB" id="Q3U263"/>
<feature type="transmembrane region" description="Helical" evidence="22">
    <location>
        <begin position="584"/>
        <end position="606"/>
    </location>
</feature>
<evidence type="ECO:0000256" key="1">
    <source>
        <dbReference type="ARBA" id="ARBA00004195"/>
    </source>
</evidence>
<dbReference type="PANTHER" id="PTHR12191">
    <property type="entry name" value="SOLUTE CARRIER FAMILY 39"/>
    <property type="match status" value="1"/>
</dbReference>
<keyword evidence="12" id="KW-0864">Zinc transport</keyword>
<reference evidence="25" key="5">
    <citation type="journal article" date="2002" name="Nature">
        <title>Analysis of the mouse transcriptome based on functional annotation of 60,770 full-length cDNAs.</title>
        <authorList>
            <consortium name="The FANTOM Consortium and the RIKEN Genome Exploration Research Group Phase I and II Team"/>
        </authorList>
    </citation>
    <scope>NUCLEOTIDE SEQUENCE</scope>
    <source>
        <strain evidence="25">NOD</strain>
    </source>
</reference>
<dbReference type="GO" id="GO:0016324">
    <property type="term" value="C:apical plasma membrane"/>
    <property type="evidence" value="ECO:0007669"/>
    <property type="project" value="UniProtKB-SubCell"/>
</dbReference>
<reference evidence="25" key="3">
    <citation type="journal article" date="2000" name="Genome Res.">
        <title>RIKEN integrated sequence analysis (RISA) system--384-format sequencing pipeline with 384 multicapillary sequencer.</title>
        <authorList>
            <person name="Shibata K."/>
            <person name="Itoh M."/>
            <person name="Aizawa K."/>
            <person name="Nagaoka S."/>
            <person name="Sasaki N."/>
            <person name="Carninci P."/>
            <person name="Konno H."/>
            <person name="Akiyama J."/>
            <person name="Nishi K."/>
            <person name="Kitsunai T."/>
            <person name="Tashiro H."/>
            <person name="Itoh M."/>
            <person name="Sumi N."/>
            <person name="Ishii Y."/>
            <person name="Nakamura S."/>
            <person name="Hazama M."/>
            <person name="Nishine T."/>
            <person name="Harada A."/>
            <person name="Yamamoto R."/>
            <person name="Matsumoto H."/>
            <person name="Sakaguchi S."/>
            <person name="Ikegami T."/>
            <person name="Kashiwagi K."/>
            <person name="Fujiwake S."/>
            <person name="Inoue K."/>
            <person name="Togawa Y."/>
            <person name="Izawa M."/>
            <person name="Ohara E."/>
            <person name="Watahiki M."/>
            <person name="Yoneda Y."/>
            <person name="Ishikawa T."/>
            <person name="Ozawa K."/>
            <person name="Tanaka T."/>
            <person name="Matsuura S."/>
            <person name="Kawai J."/>
            <person name="Okazaki Y."/>
            <person name="Muramatsu M."/>
            <person name="Inoue Y."/>
            <person name="Kira A."/>
            <person name="Hayashizaki Y."/>
        </authorList>
    </citation>
    <scope>NUCLEOTIDE SEQUENCE</scope>
    <source>
        <strain evidence="25">NOD</strain>
    </source>
</reference>
<evidence type="ECO:0000256" key="10">
    <source>
        <dbReference type="ARBA" id="ARBA00022833"/>
    </source>
</evidence>
<feature type="region of interest" description="Disordered" evidence="21">
    <location>
        <begin position="233"/>
        <end position="285"/>
    </location>
</feature>
<evidence type="ECO:0000256" key="16">
    <source>
        <dbReference type="ARBA" id="ARBA00034634"/>
    </source>
</evidence>
<feature type="transmembrane region" description="Helical" evidence="22">
    <location>
        <begin position="612"/>
        <end position="631"/>
    </location>
</feature>
<evidence type="ECO:0000256" key="14">
    <source>
        <dbReference type="ARBA" id="ARBA00023065"/>
    </source>
</evidence>
<dbReference type="EMBL" id="AK155467">
    <property type="protein sequence ID" value="BAE33279.1"/>
    <property type="molecule type" value="mRNA"/>
</dbReference>
<evidence type="ECO:0000313" key="25">
    <source>
        <dbReference type="EMBL" id="BAE33279.1"/>
    </source>
</evidence>
<feature type="compositionally biased region" description="Basic and acidic residues" evidence="21">
    <location>
        <begin position="236"/>
        <end position="279"/>
    </location>
</feature>
<dbReference type="Pfam" id="PF18292">
    <property type="entry name" value="ZIP4_domain"/>
    <property type="match status" value="1"/>
</dbReference>
<proteinExistence type="evidence at transcript level"/>
<evidence type="ECO:0000259" key="24">
    <source>
        <dbReference type="Pfam" id="PF21116"/>
    </source>
</evidence>
<evidence type="ECO:0000256" key="13">
    <source>
        <dbReference type="ARBA" id="ARBA00022989"/>
    </source>
</evidence>
<feature type="domain" description="Zinc transporter ZIP4 N-terminal" evidence="23">
    <location>
        <begin position="46"/>
        <end position="196"/>
    </location>
</feature>
<comment type="function">
    <text evidence="20">Selective transporter that mediates the uptake of Zn(2+). Plays an essential role for dietary zinc uptake from small intestine. The Zn(2+) uniporter activity is regulated by zinc availability. Also exhibits polyspecific binding and transport of Cu(2+), Cd(2+) and possibly Ni(2+) but at higher concentrations.</text>
</comment>
<keyword evidence="11" id="KW-0832">Ubl conjugation</keyword>
<keyword evidence="15 22" id="KW-0472">Membrane</keyword>
<evidence type="ECO:0000256" key="8">
    <source>
        <dbReference type="ARBA" id="ARBA00022729"/>
    </source>
</evidence>
<organism evidence="25">
    <name type="scientific">Mus musculus</name>
    <name type="common">Mouse</name>
    <dbReference type="NCBI Taxonomy" id="10090"/>
    <lineage>
        <taxon>Eukaryota</taxon>
        <taxon>Metazoa</taxon>
        <taxon>Chordata</taxon>
        <taxon>Craniata</taxon>
        <taxon>Vertebrata</taxon>
        <taxon>Euteleostomi</taxon>
        <taxon>Mammalia</taxon>
        <taxon>Eutheria</taxon>
        <taxon>Euarchontoglires</taxon>
        <taxon>Glires</taxon>
        <taxon>Rodentia</taxon>
        <taxon>Myomorpha</taxon>
        <taxon>Muroidea</taxon>
        <taxon>Muridae</taxon>
        <taxon>Murinae</taxon>
        <taxon>Mus</taxon>
        <taxon>Mus</taxon>
    </lineage>
</organism>
<dbReference type="AGR" id="MGI:1919277"/>
<dbReference type="MGI" id="MGI:1919277">
    <property type="gene designation" value="Slc39a4"/>
</dbReference>
<keyword evidence="10" id="KW-0862">Zinc</keyword>
<evidence type="ECO:0000259" key="23">
    <source>
        <dbReference type="Pfam" id="PF18292"/>
    </source>
</evidence>
<evidence type="ECO:0000256" key="19">
    <source>
        <dbReference type="ARBA" id="ARBA00042777"/>
    </source>
</evidence>
<evidence type="ECO:0000256" key="18">
    <source>
        <dbReference type="ARBA" id="ARBA00041703"/>
    </source>
</evidence>
<feature type="transmembrane region" description="Helical" evidence="22">
    <location>
        <begin position="433"/>
        <end position="454"/>
    </location>
</feature>
<reference evidence="25" key="2">
    <citation type="journal article" date="2000" name="Genome Res.">
        <title>Normalization and subtraction of cap-trapper-selected cDNAs to prepare full-length cDNA libraries for rapid discovery of new genes.</title>
        <authorList>
            <person name="Carninci P."/>
            <person name="Shibata Y."/>
            <person name="Hayatsu N."/>
            <person name="Sugahara Y."/>
            <person name="Shibata K."/>
            <person name="Itoh M."/>
            <person name="Konno H."/>
            <person name="Okazaki Y."/>
            <person name="Muramatsu M."/>
            <person name="Hayashizaki Y."/>
        </authorList>
    </citation>
    <scope>NUCLEOTIDE SEQUENCE</scope>
    <source>
        <strain evidence="25">NOD</strain>
    </source>
</reference>
<keyword evidence="9" id="KW-0967">Endosome</keyword>
<dbReference type="EMBL" id="AK154089">
    <property type="protein sequence ID" value="BAE32367.1"/>
    <property type="molecule type" value="mRNA"/>
</dbReference>
<keyword evidence="14" id="KW-0406">Ion transport</keyword>
<evidence type="ECO:0000256" key="20">
    <source>
        <dbReference type="ARBA" id="ARBA00055808"/>
    </source>
</evidence>
<dbReference type="PANTHER" id="PTHR12191:SF21">
    <property type="entry name" value="ZINC TRANSPORTER ZIP4"/>
    <property type="match status" value="1"/>
</dbReference>
<evidence type="ECO:0000256" key="22">
    <source>
        <dbReference type="SAM" id="Phobius"/>
    </source>
</evidence>
<feature type="transmembrane region" description="Helical" evidence="22">
    <location>
        <begin position="382"/>
        <end position="403"/>
    </location>
</feature>
<keyword evidence="6 22" id="KW-0812">Transmembrane</keyword>
<dbReference type="InterPro" id="IPR041137">
    <property type="entry name" value="ZIP4_N"/>
</dbReference>
<feature type="domain" description="Zinc transporter ZIP4/12 EF-hand" evidence="24">
    <location>
        <begin position="258"/>
        <end position="330"/>
    </location>
</feature>
<feature type="transmembrane region" description="Helical" evidence="22">
    <location>
        <begin position="643"/>
        <end position="666"/>
    </location>
</feature>
<evidence type="ECO:0000256" key="9">
    <source>
        <dbReference type="ARBA" id="ARBA00022753"/>
    </source>
</evidence>
<dbReference type="PeptideAtlas" id="Q3U263"/>
<dbReference type="InterPro" id="IPR050799">
    <property type="entry name" value="ZIP_Transporter"/>
</dbReference>
<accession>Q3U263</accession>
<evidence type="ECO:0000256" key="7">
    <source>
        <dbReference type="ARBA" id="ARBA00022723"/>
    </source>
</evidence>
<feature type="domain" description="Zinc transporter ZIP4/12 EF-hand" evidence="24">
    <location>
        <begin position="202"/>
        <end position="256"/>
    </location>
</feature>
<keyword evidence="4" id="KW-0813">Transport</keyword>
<dbReference type="GO" id="GO:0006829">
    <property type="term" value="P:zinc ion transport"/>
    <property type="evidence" value="ECO:0007669"/>
    <property type="project" value="UniProtKB-KW"/>
</dbReference>
<evidence type="ECO:0000256" key="17">
    <source>
        <dbReference type="ARBA" id="ARBA00039394"/>
    </source>
</evidence>
<dbReference type="InterPro" id="IPR003689">
    <property type="entry name" value="ZIP"/>
</dbReference>
<keyword evidence="7" id="KW-0479">Metal-binding</keyword>